<gene>
    <name evidence="4" type="ORF">AWC08_18315</name>
</gene>
<feature type="region of interest" description="Disordered" evidence="1">
    <location>
        <begin position="78"/>
        <end position="114"/>
    </location>
</feature>
<keyword evidence="2" id="KW-1133">Transmembrane helix</keyword>
<dbReference type="AlphaFoldDB" id="A0A1X1X3I6"/>
<feature type="compositionally biased region" description="Low complexity" evidence="1">
    <location>
        <begin position="82"/>
        <end position="91"/>
    </location>
</feature>
<reference evidence="4 5" key="1">
    <citation type="submission" date="2016-01" db="EMBL/GenBank/DDBJ databases">
        <title>The new phylogeny of the genus Mycobacterium.</title>
        <authorList>
            <person name="Tarcisio F."/>
            <person name="Conor M."/>
            <person name="Antonella G."/>
            <person name="Elisabetta G."/>
            <person name="Giulia F.S."/>
            <person name="Sara T."/>
            <person name="Anna F."/>
            <person name="Clotilde B."/>
            <person name="Roberto B."/>
            <person name="Veronica D.S."/>
            <person name="Fabio R."/>
            <person name="Monica P."/>
            <person name="Olivier J."/>
            <person name="Enrico T."/>
            <person name="Nicola S."/>
        </authorList>
    </citation>
    <scope>NUCLEOTIDE SEQUENCE [LARGE SCALE GENOMIC DNA]</scope>
    <source>
        <strain evidence="4 5">DSM 44160</strain>
    </source>
</reference>
<accession>A0A1X1X3I6</accession>
<proteinExistence type="predicted"/>
<dbReference type="Proteomes" id="UP000193928">
    <property type="component" value="Unassembled WGS sequence"/>
</dbReference>
<dbReference type="EMBL" id="LQOY01000039">
    <property type="protein sequence ID" value="ORV93411.1"/>
    <property type="molecule type" value="Genomic_DNA"/>
</dbReference>
<protein>
    <recommendedName>
        <fullName evidence="3">DUF2510 domain-containing protein</fullName>
    </recommendedName>
</protein>
<name>A0A1X1X3I6_MYCGO</name>
<comment type="caution">
    <text evidence="4">The sequence shown here is derived from an EMBL/GenBank/DDBJ whole genome shotgun (WGS) entry which is preliminary data.</text>
</comment>
<evidence type="ECO:0000256" key="1">
    <source>
        <dbReference type="SAM" id="MobiDB-lite"/>
    </source>
</evidence>
<evidence type="ECO:0000256" key="2">
    <source>
        <dbReference type="SAM" id="Phobius"/>
    </source>
</evidence>
<evidence type="ECO:0000259" key="3">
    <source>
        <dbReference type="Pfam" id="PF10708"/>
    </source>
</evidence>
<dbReference type="Pfam" id="PF10708">
    <property type="entry name" value="DUF2510"/>
    <property type="match status" value="1"/>
</dbReference>
<sequence length="133" mass="15133">MFQISLLKHTGALIFWQQQTVRYTGTLQQCEQAYKDAQTHCLLAGWWSLASAVVLNWIALFSNMSAIKRIRELAGNPQAMAQQQQQQQQQQFMGQRPPAAIPPGWYPDPSGQPGQRYWDGAAWTHFTHPPAPR</sequence>
<feature type="domain" description="DUF2510" evidence="3">
    <location>
        <begin position="103"/>
        <end position="132"/>
    </location>
</feature>
<keyword evidence="2" id="KW-0472">Membrane</keyword>
<organism evidence="4 5">
    <name type="scientific">Mycobacterium gordonae</name>
    <dbReference type="NCBI Taxonomy" id="1778"/>
    <lineage>
        <taxon>Bacteria</taxon>
        <taxon>Bacillati</taxon>
        <taxon>Actinomycetota</taxon>
        <taxon>Actinomycetes</taxon>
        <taxon>Mycobacteriales</taxon>
        <taxon>Mycobacteriaceae</taxon>
        <taxon>Mycobacterium</taxon>
    </lineage>
</organism>
<dbReference type="InterPro" id="IPR018929">
    <property type="entry name" value="DUF2510"/>
</dbReference>
<evidence type="ECO:0000313" key="4">
    <source>
        <dbReference type="EMBL" id="ORV93411.1"/>
    </source>
</evidence>
<keyword evidence="2" id="KW-0812">Transmembrane</keyword>
<evidence type="ECO:0000313" key="5">
    <source>
        <dbReference type="Proteomes" id="UP000193928"/>
    </source>
</evidence>
<feature type="transmembrane region" description="Helical" evidence="2">
    <location>
        <begin position="44"/>
        <end position="61"/>
    </location>
</feature>
<keyword evidence="5" id="KW-1185">Reference proteome</keyword>